<organism evidence="1 2">
    <name type="scientific">Caballeronia choica</name>
    <dbReference type="NCBI Taxonomy" id="326476"/>
    <lineage>
        <taxon>Bacteria</taxon>
        <taxon>Pseudomonadati</taxon>
        <taxon>Pseudomonadota</taxon>
        <taxon>Betaproteobacteria</taxon>
        <taxon>Burkholderiales</taxon>
        <taxon>Burkholderiaceae</taxon>
        <taxon>Caballeronia</taxon>
    </lineage>
</organism>
<dbReference type="AlphaFoldDB" id="A0A158IT79"/>
<evidence type="ECO:0000313" key="2">
    <source>
        <dbReference type="Proteomes" id="UP000054770"/>
    </source>
</evidence>
<dbReference type="Proteomes" id="UP000054770">
    <property type="component" value="Unassembled WGS sequence"/>
</dbReference>
<proteinExistence type="predicted"/>
<reference evidence="1" key="1">
    <citation type="submission" date="2016-01" db="EMBL/GenBank/DDBJ databases">
        <authorList>
            <person name="Peeters C."/>
        </authorList>
    </citation>
    <scope>NUCLEOTIDE SEQUENCE [LARGE SCALE GENOMIC DNA]</scope>
    <source>
        <strain evidence="1">LMG 22940</strain>
    </source>
</reference>
<accession>A0A158IT79</accession>
<dbReference type="RefSeq" id="WP_268810927.1">
    <property type="nucleotide sequence ID" value="NZ_FCON02000028.1"/>
</dbReference>
<dbReference type="EMBL" id="FCON02000028">
    <property type="protein sequence ID" value="SAL59872.1"/>
    <property type="molecule type" value="Genomic_DNA"/>
</dbReference>
<name>A0A158IT79_9BURK</name>
<comment type="caution">
    <text evidence="1">The sequence shown here is derived from an EMBL/GenBank/DDBJ whole genome shotgun (WGS) entry which is preliminary data.</text>
</comment>
<sequence>MSEVLINDRSFTAKDFNALRAFVQGHFGTASVGQNNAGRQLQQ</sequence>
<keyword evidence="2" id="KW-1185">Reference proteome</keyword>
<evidence type="ECO:0000313" key="1">
    <source>
        <dbReference type="EMBL" id="SAL59872.1"/>
    </source>
</evidence>
<protein>
    <submittedName>
        <fullName evidence="1">Uncharacterized protein</fullName>
    </submittedName>
</protein>
<gene>
    <name evidence="1" type="ORF">AWB68_03026</name>
</gene>